<accession>A0A8T1PN31</accession>
<keyword evidence="2" id="KW-1185">Reference proteome</keyword>
<protein>
    <submittedName>
        <fullName evidence="1">Uncharacterized protein</fullName>
    </submittedName>
</protein>
<organism evidence="1 2">
    <name type="scientific">Carya illinoinensis</name>
    <name type="common">Pecan</name>
    <dbReference type="NCBI Taxonomy" id="32201"/>
    <lineage>
        <taxon>Eukaryota</taxon>
        <taxon>Viridiplantae</taxon>
        <taxon>Streptophyta</taxon>
        <taxon>Embryophyta</taxon>
        <taxon>Tracheophyta</taxon>
        <taxon>Spermatophyta</taxon>
        <taxon>Magnoliopsida</taxon>
        <taxon>eudicotyledons</taxon>
        <taxon>Gunneridae</taxon>
        <taxon>Pentapetalae</taxon>
        <taxon>rosids</taxon>
        <taxon>fabids</taxon>
        <taxon>Fagales</taxon>
        <taxon>Juglandaceae</taxon>
        <taxon>Carya</taxon>
    </lineage>
</organism>
<dbReference type="Proteomes" id="UP000811609">
    <property type="component" value="Chromosome 9"/>
</dbReference>
<reference evidence="1" key="1">
    <citation type="submission" date="2020-12" db="EMBL/GenBank/DDBJ databases">
        <title>WGS assembly of Carya illinoinensis cv. Pawnee.</title>
        <authorList>
            <person name="Platts A."/>
            <person name="Shu S."/>
            <person name="Wright S."/>
            <person name="Barry K."/>
            <person name="Edger P."/>
            <person name="Pires J.C."/>
            <person name="Schmutz J."/>
        </authorList>
    </citation>
    <scope>NUCLEOTIDE SEQUENCE</scope>
    <source>
        <tissue evidence="1">Leaf</tissue>
    </source>
</reference>
<dbReference type="AlphaFoldDB" id="A0A8T1PN31"/>
<evidence type="ECO:0000313" key="1">
    <source>
        <dbReference type="EMBL" id="KAG6642941.1"/>
    </source>
</evidence>
<evidence type="ECO:0000313" key="2">
    <source>
        <dbReference type="Proteomes" id="UP000811609"/>
    </source>
</evidence>
<proteinExistence type="predicted"/>
<dbReference type="EMBL" id="CM031817">
    <property type="protein sequence ID" value="KAG6642941.1"/>
    <property type="molecule type" value="Genomic_DNA"/>
</dbReference>
<comment type="caution">
    <text evidence="1">The sequence shown here is derived from an EMBL/GenBank/DDBJ whole genome shotgun (WGS) entry which is preliminary data.</text>
</comment>
<name>A0A8T1PN31_CARIL</name>
<sequence length="33" mass="3615">MAGGLMDINYTIRKDEPPALTDTNTAADITLYE</sequence>
<gene>
    <name evidence="1" type="ORF">CIPAW_09G175300</name>
</gene>